<accession>A0ABW5WIC4</accession>
<dbReference type="Pfam" id="PF01872">
    <property type="entry name" value="RibD_C"/>
    <property type="match status" value="1"/>
</dbReference>
<sequence>MLYSFIATSADGYHEAPGRNLDWHNVDDEFTEFSLDQLDHTGAIVFGRVTYEGMAQFWQSPTAWETDPETTRRMNALPKAVVTRTLTSADWPDTRVLDDPAKVGPLRDDVAGTGKDVAVFGSSTLAARLVELGVVDEIRLLVMPVLLGEGTPVYRGIGRSRLELVATRPFASGNVLHTYRPGR</sequence>
<dbReference type="InterPro" id="IPR050765">
    <property type="entry name" value="Riboflavin_Biosynth_HTPR"/>
</dbReference>
<keyword evidence="3" id="KW-1185">Reference proteome</keyword>
<dbReference type="Gene3D" id="3.40.430.10">
    <property type="entry name" value="Dihydrofolate Reductase, subunit A"/>
    <property type="match status" value="1"/>
</dbReference>
<evidence type="ECO:0000313" key="3">
    <source>
        <dbReference type="Proteomes" id="UP001597478"/>
    </source>
</evidence>
<dbReference type="Proteomes" id="UP001597478">
    <property type="component" value="Unassembled WGS sequence"/>
</dbReference>
<dbReference type="InterPro" id="IPR024072">
    <property type="entry name" value="DHFR-like_dom_sf"/>
</dbReference>
<name>A0ABW5WIC4_9PSEU</name>
<dbReference type="EMBL" id="JBHUOF010000049">
    <property type="protein sequence ID" value="MFD2803221.1"/>
    <property type="molecule type" value="Genomic_DNA"/>
</dbReference>
<evidence type="ECO:0000259" key="1">
    <source>
        <dbReference type="Pfam" id="PF01872"/>
    </source>
</evidence>
<dbReference type="PANTHER" id="PTHR38011:SF11">
    <property type="entry name" value="2,5-DIAMINO-6-RIBOSYLAMINO-4(3H)-PYRIMIDINONE 5'-PHOSPHATE REDUCTASE"/>
    <property type="match status" value="1"/>
</dbReference>
<protein>
    <submittedName>
        <fullName evidence="2">Dihydrofolate reductase family protein</fullName>
    </submittedName>
</protein>
<dbReference type="RefSeq" id="WP_377394680.1">
    <property type="nucleotide sequence ID" value="NZ_JBHSAN010000054.1"/>
</dbReference>
<reference evidence="3" key="1">
    <citation type="journal article" date="2019" name="Int. J. Syst. Evol. Microbiol.">
        <title>The Global Catalogue of Microorganisms (GCM) 10K type strain sequencing project: providing services to taxonomists for standard genome sequencing and annotation.</title>
        <authorList>
            <consortium name="The Broad Institute Genomics Platform"/>
            <consortium name="The Broad Institute Genome Sequencing Center for Infectious Disease"/>
            <person name="Wu L."/>
            <person name="Ma J."/>
        </authorList>
    </citation>
    <scope>NUCLEOTIDE SEQUENCE [LARGE SCALE GENOMIC DNA]</scope>
    <source>
        <strain evidence="3">IBRC-M 10906</strain>
    </source>
</reference>
<proteinExistence type="predicted"/>
<feature type="domain" description="Bacterial bifunctional deaminase-reductase C-terminal" evidence="1">
    <location>
        <begin position="4"/>
        <end position="175"/>
    </location>
</feature>
<dbReference type="InterPro" id="IPR002734">
    <property type="entry name" value="RibDG_C"/>
</dbReference>
<comment type="caution">
    <text evidence="2">The sequence shown here is derived from an EMBL/GenBank/DDBJ whole genome shotgun (WGS) entry which is preliminary data.</text>
</comment>
<evidence type="ECO:0000313" key="2">
    <source>
        <dbReference type="EMBL" id="MFD2803221.1"/>
    </source>
</evidence>
<organism evidence="2 3">
    <name type="scientific">Prauserella oleivorans</name>
    <dbReference type="NCBI Taxonomy" id="1478153"/>
    <lineage>
        <taxon>Bacteria</taxon>
        <taxon>Bacillati</taxon>
        <taxon>Actinomycetota</taxon>
        <taxon>Actinomycetes</taxon>
        <taxon>Pseudonocardiales</taxon>
        <taxon>Pseudonocardiaceae</taxon>
        <taxon>Prauserella</taxon>
    </lineage>
</organism>
<dbReference type="SUPFAM" id="SSF53597">
    <property type="entry name" value="Dihydrofolate reductase-like"/>
    <property type="match status" value="1"/>
</dbReference>
<dbReference type="PANTHER" id="PTHR38011">
    <property type="entry name" value="DIHYDROFOLATE REDUCTASE FAMILY PROTEIN (AFU_ORTHOLOGUE AFUA_8G06820)"/>
    <property type="match status" value="1"/>
</dbReference>
<gene>
    <name evidence="2" type="ORF">ACFS2C_27905</name>
</gene>